<gene>
    <name evidence="1" type="ORF">D9758_013801</name>
</gene>
<proteinExistence type="predicted"/>
<dbReference type="EMBL" id="JAACJM010000063">
    <property type="protein sequence ID" value="KAF5353581.1"/>
    <property type="molecule type" value="Genomic_DNA"/>
</dbReference>
<name>A0A8H5D6F6_9AGAR</name>
<accession>A0A8H5D6F6</accession>
<dbReference type="Proteomes" id="UP000559256">
    <property type="component" value="Unassembled WGS sequence"/>
</dbReference>
<evidence type="ECO:0000313" key="2">
    <source>
        <dbReference type="Proteomes" id="UP000559256"/>
    </source>
</evidence>
<protein>
    <submittedName>
        <fullName evidence="1">Uncharacterized protein</fullName>
    </submittedName>
</protein>
<sequence length="66" mass="7253">MVQRLLGLSLTDVAQPVPLIVLRSACTPYVFRYVLPTPPGPSLLGLIAWLIDVLLRDSLTYAQAFV</sequence>
<reference evidence="1 2" key="1">
    <citation type="journal article" date="2020" name="ISME J.">
        <title>Uncovering the hidden diversity of litter-decomposition mechanisms in mushroom-forming fungi.</title>
        <authorList>
            <person name="Floudas D."/>
            <person name="Bentzer J."/>
            <person name="Ahren D."/>
            <person name="Johansson T."/>
            <person name="Persson P."/>
            <person name="Tunlid A."/>
        </authorList>
    </citation>
    <scope>NUCLEOTIDE SEQUENCE [LARGE SCALE GENOMIC DNA]</scope>
    <source>
        <strain evidence="1 2">CBS 291.85</strain>
    </source>
</reference>
<organism evidence="1 2">
    <name type="scientific">Tetrapyrgos nigripes</name>
    <dbReference type="NCBI Taxonomy" id="182062"/>
    <lineage>
        <taxon>Eukaryota</taxon>
        <taxon>Fungi</taxon>
        <taxon>Dikarya</taxon>
        <taxon>Basidiomycota</taxon>
        <taxon>Agaricomycotina</taxon>
        <taxon>Agaricomycetes</taxon>
        <taxon>Agaricomycetidae</taxon>
        <taxon>Agaricales</taxon>
        <taxon>Marasmiineae</taxon>
        <taxon>Marasmiaceae</taxon>
        <taxon>Tetrapyrgos</taxon>
    </lineage>
</organism>
<keyword evidence="2" id="KW-1185">Reference proteome</keyword>
<dbReference type="AlphaFoldDB" id="A0A8H5D6F6"/>
<comment type="caution">
    <text evidence="1">The sequence shown here is derived from an EMBL/GenBank/DDBJ whole genome shotgun (WGS) entry which is preliminary data.</text>
</comment>
<evidence type="ECO:0000313" key="1">
    <source>
        <dbReference type="EMBL" id="KAF5353581.1"/>
    </source>
</evidence>